<keyword evidence="4" id="KW-1185">Reference proteome</keyword>
<dbReference type="PRINTS" id="PR00722">
    <property type="entry name" value="CHYMOTRYPSIN"/>
</dbReference>
<sequence length="252" mass="28691">MLLKQSNNKKTNKQERPCFAGFNSSEIQQHLIGGKCCSTNERRHQVWVFQRTTTAEGFCGGTLINKNWVLTAGHCYNKSIAGRFSVWAGVHPYREFQKFAIKSGDIHVYDVTEDTGDIMLIKLPGSVSCSLLVMDLLLTKMVIKKQKNKNPCHCHVLDSPDRNKPLQCVELKVRLCIDRRENYFCGEGRTGKHVSHVSEGDSGGGWLKKKRRKDVIYGVLHGFFEARTKIAVFTSVCSDHIMKWINHIMKTF</sequence>
<evidence type="ECO:0000313" key="4">
    <source>
        <dbReference type="Proteomes" id="UP001239994"/>
    </source>
</evidence>
<proteinExistence type="predicted"/>
<dbReference type="PROSITE" id="PS00134">
    <property type="entry name" value="TRYPSIN_HIS"/>
    <property type="match status" value="1"/>
</dbReference>
<dbReference type="GO" id="GO:0004252">
    <property type="term" value="F:serine-type endopeptidase activity"/>
    <property type="evidence" value="ECO:0007669"/>
    <property type="project" value="InterPro"/>
</dbReference>
<comment type="caution">
    <text evidence="3">The sequence shown here is derived from an EMBL/GenBank/DDBJ whole genome shotgun (WGS) entry which is preliminary data.</text>
</comment>
<accession>A0AAD8ZRK0</accession>
<dbReference type="PROSITE" id="PS50240">
    <property type="entry name" value="TRYPSIN_DOM"/>
    <property type="match status" value="1"/>
</dbReference>
<dbReference type="SMART" id="SM00020">
    <property type="entry name" value="Tryp_SPc"/>
    <property type="match status" value="1"/>
</dbReference>
<evidence type="ECO:0000256" key="1">
    <source>
        <dbReference type="ARBA" id="ARBA00023157"/>
    </source>
</evidence>
<dbReference type="GO" id="GO:0030141">
    <property type="term" value="C:secretory granule"/>
    <property type="evidence" value="ECO:0007669"/>
    <property type="project" value="TreeGrafter"/>
</dbReference>
<evidence type="ECO:0000313" key="3">
    <source>
        <dbReference type="EMBL" id="KAK1803605.1"/>
    </source>
</evidence>
<dbReference type="SUPFAM" id="SSF50494">
    <property type="entry name" value="Trypsin-like serine proteases"/>
    <property type="match status" value="1"/>
</dbReference>
<feature type="domain" description="Peptidase S1" evidence="2">
    <location>
        <begin position="31"/>
        <end position="250"/>
    </location>
</feature>
<dbReference type="InterPro" id="IPR018114">
    <property type="entry name" value="TRYPSIN_HIS"/>
</dbReference>
<organism evidence="3 4">
    <name type="scientific">Electrophorus voltai</name>
    <dbReference type="NCBI Taxonomy" id="2609070"/>
    <lineage>
        <taxon>Eukaryota</taxon>
        <taxon>Metazoa</taxon>
        <taxon>Chordata</taxon>
        <taxon>Craniata</taxon>
        <taxon>Vertebrata</taxon>
        <taxon>Euteleostomi</taxon>
        <taxon>Actinopterygii</taxon>
        <taxon>Neopterygii</taxon>
        <taxon>Teleostei</taxon>
        <taxon>Ostariophysi</taxon>
        <taxon>Gymnotiformes</taxon>
        <taxon>Gymnotoidei</taxon>
        <taxon>Gymnotidae</taxon>
        <taxon>Electrophorus</taxon>
    </lineage>
</organism>
<dbReference type="Pfam" id="PF00089">
    <property type="entry name" value="Trypsin"/>
    <property type="match status" value="1"/>
</dbReference>
<evidence type="ECO:0000259" key="2">
    <source>
        <dbReference type="PROSITE" id="PS50240"/>
    </source>
</evidence>
<dbReference type="GO" id="GO:0006508">
    <property type="term" value="P:proteolysis"/>
    <property type="evidence" value="ECO:0007669"/>
    <property type="project" value="InterPro"/>
</dbReference>
<dbReference type="AlphaFoldDB" id="A0AAD8ZRK0"/>
<keyword evidence="1" id="KW-1015">Disulfide bond</keyword>
<dbReference type="InterPro" id="IPR001254">
    <property type="entry name" value="Trypsin_dom"/>
</dbReference>
<dbReference type="Gene3D" id="2.40.10.10">
    <property type="entry name" value="Trypsin-like serine proteases"/>
    <property type="match status" value="2"/>
</dbReference>
<name>A0AAD8ZRK0_9TELE</name>
<dbReference type="EMBL" id="JAROKS010000005">
    <property type="protein sequence ID" value="KAK1803605.1"/>
    <property type="molecule type" value="Genomic_DNA"/>
</dbReference>
<dbReference type="Proteomes" id="UP001239994">
    <property type="component" value="Unassembled WGS sequence"/>
</dbReference>
<dbReference type="InterPro" id="IPR009003">
    <property type="entry name" value="Peptidase_S1_PA"/>
</dbReference>
<gene>
    <name evidence="3" type="ORF">P4O66_021023</name>
</gene>
<protein>
    <recommendedName>
        <fullName evidence="2">Peptidase S1 domain-containing protein</fullName>
    </recommendedName>
</protein>
<dbReference type="PANTHER" id="PTHR24271">
    <property type="entry name" value="KALLIKREIN-RELATED"/>
    <property type="match status" value="1"/>
</dbReference>
<dbReference type="InterPro" id="IPR001314">
    <property type="entry name" value="Peptidase_S1A"/>
</dbReference>
<dbReference type="PANTHER" id="PTHR24271:SF47">
    <property type="entry name" value="KALLIKREIN-1"/>
    <property type="match status" value="1"/>
</dbReference>
<dbReference type="InterPro" id="IPR043504">
    <property type="entry name" value="Peptidase_S1_PA_chymotrypsin"/>
</dbReference>
<reference evidence="3" key="1">
    <citation type="submission" date="2023-03" db="EMBL/GenBank/DDBJ databases">
        <title>Electrophorus voltai genome.</title>
        <authorList>
            <person name="Bian C."/>
        </authorList>
    </citation>
    <scope>NUCLEOTIDE SEQUENCE</scope>
    <source>
        <strain evidence="3">CB-2022</strain>
        <tissue evidence="3">Muscle</tissue>
    </source>
</reference>